<reference evidence="2 3" key="2">
    <citation type="journal article" date="2012" name="PLoS Pathog.">
        <title>Diverse lifestyles and strategies of plant pathogenesis encoded in the genomes of eighteen Dothideomycetes fungi.</title>
        <authorList>
            <person name="Ohm R.A."/>
            <person name="Feau N."/>
            <person name="Henrissat B."/>
            <person name="Schoch C.L."/>
            <person name="Horwitz B.A."/>
            <person name="Barry K.W."/>
            <person name="Condon B.J."/>
            <person name="Copeland A.C."/>
            <person name="Dhillon B."/>
            <person name="Glaser F."/>
            <person name="Hesse C.N."/>
            <person name="Kosti I."/>
            <person name="LaButti K."/>
            <person name="Lindquist E.A."/>
            <person name="Lucas S."/>
            <person name="Salamov A.A."/>
            <person name="Bradshaw R.E."/>
            <person name="Ciuffetti L."/>
            <person name="Hamelin R.C."/>
            <person name="Kema G.H.J."/>
            <person name="Lawrence C."/>
            <person name="Scott J.A."/>
            <person name="Spatafora J.W."/>
            <person name="Turgeon B.G."/>
            <person name="de Wit P.J.G.M."/>
            <person name="Zhong S."/>
            <person name="Goodwin S.B."/>
            <person name="Grigoriev I.V."/>
        </authorList>
    </citation>
    <scope>NUCLEOTIDE SEQUENCE [LARGE SCALE GENOMIC DNA]</scope>
    <source>
        <strain evidence="3">NZE10 / CBS 128990</strain>
    </source>
</reference>
<organism evidence="2 3">
    <name type="scientific">Dothistroma septosporum (strain NZE10 / CBS 128990)</name>
    <name type="common">Red band needle blight fungus</name>
    <name type="synonym">Mycosphaerella pini</name>
    <dbReference type="NCBI Taxonomy" id="675120"/>
    <lineage>
        <taxon>Eukaryota</taxon>
        <taxon>Fungi</taxon>
        <taxon>Dikarya</taxon>
        <taxon>Ascomycota</taxon>
        <taxon>Pezizomycotina</taxon>
        <taxon>Dothideomycetes</taxon>
        <taxon>Dothideomycetidae</taxon>
        <taxon>Mycosphaerellales</taxon>
        <taxon>Mycosphaerellaceae</taxon>
        <taxon>Dothistroma</taxon>
    </lineage>
</organism>
<dbReference type="EMBL" id="KB446535">
    <property type="protein sequence ID" value="EME48474.1"/>
    <property type="molecule type" value="Genomic_DNA"/>
</dbReference>
<proteinExistence type="predicted"/>
<name>N1Q1U7_DOTSN</name>
<dbReference type="OMA" id="AMSRLEY"/>
<dbReference type="OrthoDB" id="4158258at2759"/>
<protein>
    <submittedName>
        <fullName evidence="2">Uncharacterized protein</fullName>
    </submittedName>
</protein>
<accession>N1Q1U7</accession>
<evidence type="ECO:0000313" key="3">
    <source>
        <dbReference type="Proteomes" id="UP000016933"/>
    </source>
</evidence>
<sequence>MFSKAKQDAAFNDTSSTAPTLFSDAASAAPTLMYDPNDEPRTTLTGQPIPQQQHSSLSSMTYSEGGIGVTSAAGANLLPPGYTDSSMVRVPIKTADYASPSFHDIKPEKRRSFFSKLKTGSSSEVEVKVIAMSRLEYLKYWVKGEDGKFRADVVEPPEGRAAWVRMQLEINEKWREEGILKDGPDKRVSGPGGFMAGAPAAMFSM</sequence>
<keyword evidence="3" id="KW-1185">Reference proteome</keyword>
<feature type="compositionally biased region" description="Polar residues" evidence="1">
    <location>
        <begin position="42"/>
        <end position="62"/>
    </location>
</feature>
<dbReference type="HOGENOM" id="CLU_1337485_0_0_1"/>
<evidence type="ECO:0000313" key="2">
    <source>
        <dbReference type="EMBL" id="EME48474.1"/>
    </source>
</evidence>
<reference evidence="3" key="1">
    <citation type="journal article" date="2012" name="PLoS Genet.">
        <title>The genomes of the fungal plant pathogens Cladosporium fulvum and Dothistroma septosporum reveal adaptation to different hosts and lifestyles but also signatures of common ancestry.</title>
        <authorList>
            <person name="de Wit P.J.G.M."/>
            <person name="van der Burgt A."/>
            <person name="Oekmen B."/>
            <person name="Stergiopoulos I."/>
            <person name="Abd-Elsalam K.A."/>
            <person name="Aerts A.L."/>
            <person name="Bahkali A.H."/>
            <person name="Beenen H.G."/>
            <person name="Chettri P."/>
            <person name="Cox M.P."/>
            <person name="Datema E."/>
            <person name="de Vries R.P."/>
            <person name="Dhillon B."/>
            <person name="Ganley A.R."/>
            <person name="Griffiths S.A."/>
            <person name="Guo Y."/>
            <person name="Hamelin R.C."/>
            <person name="Henrissat B."/>
            <person name="Kabir M.S."/>
            <person name="Jashni M.K."/>
            <person name="Kema G."/>
            <person name="Klaubauf S."/>
            <person name="Lapidus A."/>
            <person name="Levasseur A."/>
            <person name="Lindquist E."/>
            <person name="Mehrabi R."/>
            <person name="Ohm R.A."/>
            <person name="Owen T.J."/>
            <person name="Salamov A."/>
            <person name="Schwelm A."/>
            <person name="Schijlen E."/>
            <person name="Sun H."/>
            <person name="van den Burg H.A."/>
            <person name="van Ham R.C.H.J."/>
            <person name="Zhang S."/>
            <person name="Goodwin S.B."/>
            <person name="Grigoriev I.V."/>
            <person name="Collemare J."/>
            <person name="Bradshaw R.E."/>
        </authorList>
    </citation>
    <scope>NUCLEOTIDE SEQUENCE [LARGE SCALE GENOMIC DNA]</scope>
    <source>
        <strain evidence="3">NZE10 / CBS 128990</strain>
    </source>
</reference>
<evidence type="ECO:0000256" key="1">
    <source>
        <dbReference type="SAM" id="MobiDB-lite"/>
    </source>
</evidence>
<dbReference type="AlphaFoldDB" id="N1Q1U7"/>
<dbReference type="Proteomes" id="UP000016933">
    <property type="component" value="Unassembled WGS sequence"/>
</dbReference>
<gene>
    <name evidence="2" type="ORF">DOTSEDRAFT_67495</name>
</gene>
<feature type="region of interest" description="Disordered" evidence="1">
    <location>
        <begin position="31"/>
        <end position="62"/>
    </location>
</feature>